<dbReference type="STRING" id="471852.Tcur_1077"/>
<evidence type="ECO:0000256" key="1">
    <source>
        <dbReference type="SAM" id="MobiDB-lite"/>
    </source>
</evidence>
<evidence type="ECO:0000256" key="2">
    <source>
        <dbReference type="SAM" id="Phobius"/>
    </source>
</evidence>
<keyword evidence="2" id="KW-1133">Transmembrane helix</keyword>
<feature type="region of interest" description="Disordered" evidence="1">
    <location>
        <begin position="141"/>
        <end position="164"/>
    </location>
</feature>
<dbReference type="SUPFAM" id="SSF53955">
    <property type="entry name" value="Lysozyme-like"/>
    <property type="match status" value="1"/>
</dbReference>
<dbReference type="InterPro" id="IPR023346">
    <property type="entry name" value="Lysozyme-like_dom_sf"/>
</dbReference>
<evidence type="ECO:0000313" key="4">
    <source>
        <dbReference type="EMBL" id="ACY96663.1"/>
    </source>
</evidence>
<feature type="region of interest" description="Disordered" evidence="1">
    <location>
        <begin position="1"/>
        <end position="60"/>
    </location>
</feature>
<dbReference type="AlphaFoldDB" id="D1A8G8"/>
<dbReference type="Proteomes" id="UP000001918">
    <property type="component" value="Chromosome"/>
</dbReference>
<dbReference type="eggNOG" id="COG0741">
    <property type="taxonomic scope" value="Bacteria"/>
</dbReference>
<keyword evidence="2" id="KW-0472">Membrane</keyword>
<name>D1A8G8_THECD</name>
<feature type="transmembrane region" description="Helical" evidence="2">
    <location>
        <begin position="67"/>
        <end position="88"/>
    </location>
</feature>
<protein>
    <recommendedName>
        <fullName evidence="3">Transglycosylase SLT domain-containing protein</fullName>
    </recommendedName>
</protein>
<keyword evidence="2" id="KW-0812">Transmembrane</keyword>
<sequence length="272" mass="28068">MQPGPYGPPSRPSSTPAPGDVRVAGAPLGPSSDAPHGPDVISDADAASPRPSPERPAPKGLRLPVKLAAAAGAAVVLAGGGAIAGLLVGGGEEKTTVRPIPLADAPKAPDPQVLAAQQRQLNLERAYRAAARDARKEMVLEAKGHTPTPTPTPSTGAGESGGGTPYAGNPVPAGEAQRIAKAMLPEFGFDPNTQFGCLVELWQRESGWRVNAQSPSGAYGIPQALPGSKMASAGPDWRTNPRTQIKWGLGYIKGRYGTPCGAWGHFQRNGWY</sequence>
<feature type="compositionally biased region" description="Pro residues" evidence="1">
    <location>
        <begin position="1"/>
        <end position="11"/>
    </location>
</feature>
<evidence type="ECO:0000313" key="5">
    <source>
        <dbReference type="Proteomes" id="UP000001918"/>
    </source>
</evidence>
<dbReference type="KEGG" id="tcu:Tcur_1077"/>
<reference evidence="4 5" key="1">
    <citation type="journal article" date="2011" name="Stand. Genomic Sci.">
        <title>Complete genome sequence of Thermomonospora curvata type strain (B9).</title>
        <authorList>
            <person name="Chertkov O."/>
            <person name="Sikorski J."/>
            <person name="Nolan M."/>
            <person name="Lapidus A."/>
            <person name="Lucas S."/>
            <person name="Del Rio T.G."/>
            <person name="Tice H."/>
            <person name="Cheng J.F."/>
            <person name="Goodwin L."/>
            <person name="Pitluck S."/>
            <person name="Liolios K."/>
            <person name="Ivanova N."/>
            <person name="Mavromatis K."/>
            <person name="Mikhailova N."/>
            <person name="Ovchinnikova G."/>
            <person name="Pati A."/>
            <person name="Chen A."/>
            <person name="Palaniappan K."/>
            <person name="Djao O.D."/>
            <person name="Land M."/>
            <person name="Hauser L."/>
            <person name="Chang Y.J."/>
            <person name="Jeffries C.D."/>
            <person name="Brettin T."/>
            <person name="Han C."/>
            <person name="Detter J.C."/>
            <person name="Rohde M."/>
            <person name="Goker M."/>
            <person name="Woyke T."/>
            <person name="Bristow J."/>
            <person name="Eisen J.A."/>
            <person name="Markowitz V."/>
            <person name="Hugenholtz P."/>
            <person name="Klenk H.P."/>
            <person name="Kyrpides N.C."/>
        </authorList>
    </citation>
    <scope>NUCLEOTIDE SEQUENCE [LARGE SCALE GENOMIC DNA]</scope>
    <source>
        <strain evidence="5">ATCC 19995 / DSM 43183 / JCM 3096 / KCTC 9072 / NBRC 15933 / NCIMB 10081 / Henssen B9</strain>
    </source>
</reference>
<dbReference type="OrthoDB" id="9766277at2"/>
<evidence type="ECO:0000259" key="3">
    <source>
        <dbReference type="Pfam" id="PF01464"/>
    </source>
</evidence>
<organism evidence="4 5">
    <name type="scientific">Thermomonospora curvata (strain ATCC 19995 / DSM 43183 / JCM 3096 / KCTC 9072 / NBRC 15933 / NCIMB 10081 / Henssen B9)</name>
    <dbReference type="NCBI Taxonomy" id="471852"/>
    <lineage>
        <taxon>Bacteria</taxon>
        <taxon>Bacillati</taxon>
        <taxon>Actinomycetota</taxon>
        <taxon>Actinomycetes</taxon>
        <taxon>Streptosporangiales</taxon>
        <taxon>Thermomonosporaceae</taxon>
        <taxon>Thermomonospora</taxon>
    </lineage>
</organism>
<proteinExistence type="predicted"/>
<dbReference type="RefSeq" id="WP_012851447.1">
    <property type="nucleotide sequence ID" value="NC_013510.1"/>
</dbReference>
<accession>D1A8G8</accession>
<feature type="domain" description="Transglycosylase SLT" evidence="3">
    <location>
        <begin position="198"/>
        <end position="259"/>
    </location>
</feature>
<gene>
    <name evidence="4" type="ordered locus">Tcur_1077</name>
</gene>
<dbReference type="Gene3D" id="1.10.530.10">
    <property type="match status" value="1"/>
</dbReference>
<dbReference type="EMBL" id="CP001738">
    <property type="protein sequence ID" value="ACY96663.1"/>
    <property type="molecule type" value="Genomic_DNA"/>
</dbReference>
<dbReference type="Pfam" id="PF01464">
    <property type="entry name" value="SLT"/>
    <property type="match status" value="1"/>
</dbReference>
<dbReference type="HOGENOM" id="CLU_059319_3_1_11"/>
<dbReference type="InterPro" id="IPR008258">
    <property type="entry name" value="Transglycosylase_SLT_dom_1"/>
</dbReference>
<keyword evidence="5" id="KW-1185">Reference proteome</keyword>